<dbReference type="AlphaFoldDB" id="Q1IPP0"/>
<proteinExistence type="predicted"/>
<dbReference type="EnsemblBacteria" id="ABF41160">
    <property type="protein sequence ID" value="ABF41160"/>
    <property type="gene ID" value="Acid345_2159"/>
</dbReference>
<gene>
    <name evidence="1" type="ordered locus">Acid345_2159</name>
</gene>
<protein>
    <submittedName>
        <fullName evidence="1">Uncharacterized protein</fullName>
    </submittedName>
</protein>
<keyword evidence="2" id="KW-1185">Reference proteome</keyword>
<organism evidence="1 2">
    <name type="scientific">Koribacter versatilis (strain Ellin345)</name>
    <dbReference type="NCBI Taxonomy" id="204669"/>
    <lineage>
        <taxon>Bacteria</taxon>
        <taxon>Pseudomonadati</taxon>
        <taxon>Acidobacteriota</taxon>
        <taxon>Terriglobia</taxon>
        <taxon>Terriglobales</taxon>
        <taxon>Candidatus Korobacteraceae</taxon>
        <taxon>Candidatus Korobacter</taxon>
    </lineage>
</organism>
<dbReference type="EMBL" id="CP000360">
    <property type="protein sequence ID" value="ABF41160.1"/>
    <property type="molecule type" value="Genomic_DNA"/>
</dbReference>
<dbReference type="Proteomes" id="UP000002432">
    <property type="component" value="Chromosome"/>
</dbReference>
<evidence type="ECO:0000313" key="2">
    <source>
        <dbReference type="Proteomes" id="UP000002432"/>
    </source>
</evidence>
<sequence>MHDNTHIEIRCRALWADVLSALETRITSVNRYVPEQRSHIVCRKITPEAVHLLHESSDRSVIASLDLKKHAIHLKEYHDREMEYPLKRKDMPLSMLADGEVYVTDGNELKPNAMEVAKSLLEALLAQKNPSKMSA</sequence>
<evidence type="ECO:0000313" key="1">
    <source>
        <dbReference type="EMBL" id="ABF41160.1"/>
    </source>
</evidence>
<dbReference type="RefSeq" id="WP_011522961.1">
    <property type="nucleotide sequence ID" value="NC_008009.1"/>
</dbReference>
<reference evidence="1 2" key="1">
    <citation type="journal article" date="2009" name="Appl. Environ. Microbiol.">
        <title>Three genomes from the phylum Acidobacteria provide insight into the lifestyles of these microorganisms in soils.</title>
        <authorList>
            <person name="Ward N.L."/>
            <person name="Challacombe J.F."/>
            <person name="Janssen P.H."/>
            <person name="Henrissat B."/>
            <person name="Coutinho P.M."/>
            <person name="Wu M."/>
            <person name="Xie G."/>
            <person name="Haft D.H."/>
            <person name="Sait M."/>
            <person name="Badger J."/>
            <person name="Barabote R.D."/>
            <person name="Bradley B."/>
            <person name="Brettin T.S."/>
            <person name="Brinkac L.M."/>
            <person name="Bruce D."/>
            <person name="Creasy T."/>
            <person name="Daugherty S.C."/>
            <person name="Davidsen T.M."/>
            <person name="DeBoy R.T."/>
            <person name="Detter J.C."/>
            <person name="Dodson R.J."/>
            <person name="Durkin A.S."/>
            <person name="Ganapathy A."/>
            <person name="Gwinn-Giglio M."/>
            <person name="Han C.S."/>
            <person name="Khouri H."/>
            <person name="Kiss H."/>
            <person name="Kothari S.P."/>
            <person name="Madupu R."/>
            <person name="Nelson K.E."/>
            <person name="Nelson W.C."/>
            <person name="Paulsen I."/>
            <person name="Penn K."/>
            <person name="Ren Q."/>
            <person name="Rosovitz M.J."/>
            <person name="Selengut J.D."/>
            <person name="Shrivastava S."/>
            <person name="Sullivan S.A."/>
            <person name="Tapia R."/>
            <person name="Thompson L.S."/>
            <person name="Watkins K.L."/>
            <person name="Yang Q."/>
            <person name="Yu C."/>
            <person name="Zafar N."/>
            <person name="Zhou L."/>
            <person name="Kuske C.R."/>
        </authorList>
    </citation>
    <scope>NUCLEOTIDE SEQUENCE [LARGE SCALE GENOMIC DNA]</scope>
    <source>
        <strain evidence="1 2">Ellin345</strain>
    </source>
</reference>
<accession>Q1IPP0</accession>
<name>Q1IPP0_KORVE</name>
<dbReference type="KEGG" id="aba:Acid345_2159"/>
<dbReference type="HOGENOM" id="CLU_1914304_0_0_0"/>